<evidence type="ECO:0000256" key="1">
    <source>
        <dbReference type="ARBA" id="ARBA00010893"/>
    </source>
</evidence>
<keyword evidence="2" id="KW-0539">Nucleus</keyword>
<dbReference type="GO" id="GO:0000338">
    <property type="term" value="P:protein deneddylation"/>
    <property type="evidence" value="ECO:0007669"/>
    <property type="project" value="InterPro"/>
</dbReference>
<dbReference type="InterPro" id="IPR037518">
    <property type="entry name" value="MPN"/>
</dbReference>
<evidence type="ECO:0000313" key="5">
    <source>
        <dbReference type="Proteomes" id="UP000247409"/>
    </source>
</evidence>
<dbReference type="CDD" id="cd08063">
    <property type="entry name" value="MPN_CSN6"/>
    <property type="match status" value="1"/>
</dbReference>
<keyword evidence="2" id="KW-0963">Cytoplasm</keyword>
<gene>
    <name evidence="4" type="ORF">BWQ96_02155</name>
</gene>
<dbReference type="GO" id="GO:0008180">
    <property type="term" value="C:COP9 signalosome"/>
    <property type="evidence" value="ECO:0007669"/>
    <property type="project" value="UniProtKB-UniRule"/>
</dbReference>
<comment type="subcellular location">
    <subcellularLocation>
        <location evidence="2">Cytoplasm</location>
    </subcellularLocation>
    <subcellularLocation>
        <location evidence="2">Nucleus</location>
    </subcellularLocation>
</comment>
<organism evidence="4 5">
    <name type="scientific">Gracilariopsis chorda</name>
    <dbReference type="NCBI Taxonomy" id="448386"/>
    <lineage>
        <taxon>Eukaryota</taxon>
        <taxon>Rhodophyta</taxon>
        <taxon>Florideophyceae</taxon>
        <taxon>Rhodymeniophycidae</taxon>
        <taxon>Gracilariales</taxon>
        <taxon>Gracilariaceae</taxon>
        <taxon>Gracilariopsis</taxon>
    </lineage>
</organism>
<dbReference type="PANTHER" id="PTHR10540">
    <property type="entry name" value="EUKARYOTIC TRANSLATION INITIATION FACTOR 3 SUBUNIT F-RELATED"/>
    <property type="match status" value="1"/>
</dbReference>
<feature type="domain" description="MPN" evidence="3">
    <location>
        <begin position="55"/>
        <end position="186"/>
    </location>
</feature>
<dbReference type="Gene3D" id="3.40.140.10">
    <property type="entry name" value="Cytidine Deaminase, domain 2"/>
    <property type="match status" value="1"/>
</dbReference>
<proteinExistence type="inferred from homology"/>
<evidence type="ECO:0000313" key="4">
    <source>
        <dbReference type="EMBL" id="PXF48203.1"/>
    </source>
</evidence>
<dbReference type="Proteomes" id="UP000247409">
    <property type="component" value="Unassembled WGS sequence"/>
</dbReference>
<keyword evidence="5" id="KW-1185">Reference proteome</keyword>
<dbReference type="GO" id="GO:0005737">
    <property type="term" value="C:cytoplasm"/>
    <property type="evidence" value="ECO:0007669"/>
    <property type="project" value="UniProtKB-SubCell"/>
</dbReference>
<dbReference type="AlphaFoldDB" id="A0A2V3J1K7"/>
<evidence type="ECO:0000259" key="3">
    <source>
        <dbReference type="PROSITE" id="PS50249"/>
    </source>
</evidence>
<sequence length="369" mass="40767">MTGKLHSAPQCEIDPLRDGANDEGAPIILHPLVVLNVSDHYTRFAAIRLFPRISSRRSSTDVEKGIIPFAEDGKETRVLGILLGTQRGRMVEVCHSFELPARVTHEGRTEIEEAFMVRRIEQYQQIFAKYIVVGWYFIGDKITPEDKRLHAEVFTRLNEAPLLLVMNPTSKLSGSQVKLRAKGGAGPIVEPMKAPSQSAGLLTTYQMELKVMADKPTMTLAPVPHRYASEDSERIAVDHVMRHAVPGGGDGASSTTLHLNNLKRSINMLESRIKVIVAFLEATARGEIELNHSLLRQIGGVCARLPALDCAEFSAAFAEEKHDSMVVAYLSGVTKSICSLNEVVDMFNRFSDRATPVGGSRRRGPFPRQ</sequence>
<dbReference type="Pfam" id="PF01398">
    <property type="entry name" value="JAB"/>
    <property type="match status" value="1"/>
</dbReference>
<protein>
    <recommendedName>
        <fullName evidence="2">COP9 signalosome complex subunit 6</fullName>
    </recommendedName>
</protein>
<dbReference type="GO" id="GO:0008237">
    <property type="term" value="F:metallopeptidase activity"/>
    <property type="evidence" value="ECO:0007669"/>
    <property type="project" value="InterPro"/>
</dbReference>
<accession>A0A2V3J1K7</accession>
<comment type="similarity">
    <text evidence="1 2">Belongs to the peptidase M67A family. CSN6 subfamily.</text>
</comment>
<reference evidence="4 5" key="1">
    <citation type="journal article" date="2018" name="Mol. Biol. Evol.">
        <title>Analysis of the draft genome of the red seaweed Gracilariopsis chorda provides insights into genome size evolution in Rhodophyta.</title>
        <authorList>
            <person name="Lee J."/>
            <person name="Yang E.C."/>
            <person name="Graf L."/>
            <person name="Yang J.H."/>
            <person name="Qiu H."/>
            <person name="Zel Zion U."/>
            <person name="Chan C.X."/>
            <person name="Stephens T.G."/>
            <person name="Weber A.P.M."/>
            <person name="Boo G.H."/>
            <person name="Boo S.M."/>
            <person name="Kim K.M."/>
            <person name="Shin Y."/>
            <person name="Jung M."/>
            <person name="Lee S.J."/>
            <person name="Yim H.S."/>
            <person name="Lee J.H."/>
            <person name="Bhattacharya D."/>
            <person name="Yoon H.S."/>
        </authorList>
    </citation>
    <scope>NUCLEOTIDE SEQUENCE [LARGE SCALE GENOMIC DNA]</scope>
    <source>
        <strain evidence="4 5">SKKU-2015</strain>
        <tissue evidence="4">Whole body</tissue>
    </source>
</reference>
<dbReference type="Pfam" id="PF13012">
    <property type="entry name" value="MitMem_reg"/>
    <property type="match status" value="1"/>
</dbReference>
<keyword evidence="2" id="KW-0736">Signalosome</keyword>
<dbReference type="STRING" id="448386.A0A2V3J1K7"/>
<comment type="caution">
    <text evidence="4">The sequence shown here is derived from an EMBL/GenBank/DDBJ whole genome shotgun (WGS) entry which is preliminary data.</text>
</comment>
<dbReference type="InterPro" id="IPR024969">
    <property type="entry name" value="EIF3F/CSN6-like_C"/>
</dbReference>
<dbReference type="PANTHER" id="PTHR10540:SF8">
    <property type="entry name" value="COP9 SIGNALOSOME COMPLEX SUBUNIT 6"/>
    <property type="match status" value="1"/>
</dbReference>
<evidence type="ECO:0000256" key="2">
    <source>
        <dbReference type="RuleBase" id="RU367006"/>
    </source>
</evidence>
<name>A0A2V3J1K7_9FLOR</name>
<dbReference type="InterPro" id="IPR033859">
    <property type="entry name" value="MPN_CSN6"/>
</dbReference>
<dbReference type="OrthoDB" id="1378at2759"/>
<dbReference type="PROSITE" id="PS50249">
    <property type="entry name" value="MPN"/>
    <property type="match status" value="1"/>
</dbReference>
<comment type="function">
    <text evidence="2">Component of the COP9 signalosome complex (CSN), a complex involved in various cellular and developmental processes.</text>
</comment>
<dbReference type="EMBL" id="NBIV01000016">
    <property type="protein sequence ID" value="PXF48203.1"/>
    <property type="molecule type" value="Genomic_DNA"/>
</dbReference>
<dbReference type="InterPro" id="IPR000555">
    <property type="entry name" value="JAMM/MPN+_dom"/>
</dbReference>